<reference evidence="1" key="2">
    <citation type="submission" date="2020-09" db="EMBL/GenBank/DDBJ databases">
        <authorList>
            <person name="Sun Q."/>
            <person name="Ohkuma M."/>
        </authorList>
    </citation>
    <scope>NUCLEOTIDE SEQUENCE</scope>
    <source>
        <strain evidence="1">JCM 3091</strain>
    </source>
</reference>
<sequence length="329" mass="35416">MPGVLGRAAHILPICCDSRATEGAVRSGQWSGRPGVWVRERTGHAQADSWRPPESAARRSTAAIATDAAAVRDLQRVAGNRAVTALVQRGKLVRKGSGRPAGARQAVAGRKSPARVAAPVLSDSLLPAREEGYLGNFSRIRRWHVNPPQRGLIIQEVTRTFTVVYWQGDTWASISGNALDEYAKHKINATENRYWELWTVDPTGEVGDGGLDAFGLASVIPSAGLKARLRAGLKPRPEASSLQYTSCGSFVIRGRARFFPTPARLTPRALGFRRSGVSSSNGLPSRMDDPAAIPAAAPREAVTYTVTAHWTSAGEAESSWYSRVSGRRA</sequence>
<protein>
    <submittedName>
        <fullName evidence="1">Uncharacterized protein</fullName>
    </submittedName>
</protein>
<comment type="caution">
    <text evidence="1">The sequence shown here is derived from an EMBL/GenBank/DDBJ whole genome shotgun (WGS) entry which is preliminary data.</text>
</comment>
<evidence type="ECO:0000313" key="1">
    <source>
        <dbReference type="EMBL" id="GGK40240.1"/>
    </source>
</evidence>
<organism evidence="1 2">
    <name type="scientific">Pilimelia terevasa</name>
    <dbReference type="NCBI Taxonomy" id="53372"/>
    <lineage>
        <taxon>Bacteria</taxon>
        <taxon>Bacillati</taxon>
        <taxon>Actinomycetota</taxon>
        <taxon>Actinomycetes</taxon>
        <taxon>Micromonosporales</taxon>
        <taxon>Micromonosporaceae</taxon>
        <taxon>Pilimelia</taxon>
    </lineage>
</organism>
<dbReference type="EMBL" id="BMQC01000017">
    <property type="protein sequence ID" value="GGK40240.1"/>
    <property type="molecule type" value="Genomic_DNA"/>
</dbReference>
<dbReference type="Proteomes" id="UP000662200">
    <property type="component" value="Unassembled WGS sequence"/>
</dbReference>
<accession>A0A8J3BQ76</accession>
<keyword evidence="2" id="KW-1185">Reference proteome</keyword>
<dbReference type="AlphaFoldDB" id="A0A8J3BQ76"/>
<proteinExistence type="predicted"/>
<evidence type="ECO:0000313" key="2">
    <source>
        <dbReference type="Proteomes" id="UP000662200"/>
    </source>
</evidence>
<gene>
    <name evidence="1" type="ORF">GCM10010124_36210</name>
</gene>
<reference evidence="1" key="1">
    <citation type="journal article" date="2014" name="Int. J. Syst. Evol. Microbiol.">
        <title>Complete genome sequence of Corynebacterium casei LMG S-19264T (=DSM 44701T), isolated from a smear-ripened cheese.</title>
        <authorList>
            <consortium name="US DOE Joint Genome Institute (JGI-PGF)"/>
            <person name="Walter F."/>
            <person name="Albersmeier A."/>
            <person name="Kalinowski J."/>
            <person name="Ruckert C."/>
        </authorList>
    </citation>
    <scope>NUCLEOTIDE SEQUENCE</scope>
    <source>
        <strain evidence="1">JCM 3091</strain>
    </source>
</reference>
<name>A0A8J3BQ76_9ACTN</name>